<dbReference type="Proteomes" id="UP000027222">
    <property type="component" value="Unassembled WGS sequence"/>
</dbReference>
<feature type="signal peptide" evidence="2">
    <location>
        <begin position="1"/>
        <end position="23"/>
    </location>
</feature>
<evidence type="ECO:0000313" key="4">
    <source>
        <dbReference type="Proteomes" id="UP000027222"/>
    </source>
</evidence>
<dbReference type="EMBL" id="KL142419">
    <property type="protein sequence ID" value="KDR66869.1"/>
    <property type="molecule type" value="Genomic_DNA"/>
</dbReference>
<dbReference type="HOGENOM" id="CLU_997644_0_0_1"/>
<reference evidence="4" key="1">
    <citation type="journal article" date="2014" name="Proc. Natl. Acad. Sci. U.S.A.">
        <title>Extensive sampling of basidiomycete genomes demonstrates inadequacy of the white-rot/brown-rot paradigm for wood decay fungi.</title>
        <authorList>
            <person name="Riley R."/>
            <person name="Salamov A.A."/>
            <person name="Brown D.W."/>
            <person name="Nagy L.G."/>
            <person name="Floudas D."/>
            <person name="Held B.W."/>
            <person name="Levasseur A."/>
            <person name="Lombard V."/>
            <person name="Morin E."/>
            <person name="Otillar R."/>
            <person name="Lindquist E.A."/>
            <person name="Sun H."/>
            <person name="LaButti K.M."/>
            <person name="Schmutz J."/>
            <person name="Jabbour D."/>
            <person name="Luo H."/>
            <person name="Baker S.E."/>
            <person name="Pisabarro A.G."/>
            <person name="Walton J.D."/>
            <person name="Blanchette R.A."/>
            <person name="Henrissat B."/>
            <person name="Martin F."/>
            <person name="Cullen D."/>
            <person name="Hibbett D.S."/>
            <person name="Grigoriev I.V."/>
        </authorList>
    </citation>
    <scope>NUCLEOTIDE SEQUENCE [LARGE SCALE GENOMIC DNA]</scope>
    <source>
        <strain evidence="4">CBS 339.88</strain>
    </source>
</reference>
<evidence type="ECO:0000256" key="2">
    <source>
        <dbReference type="SAM" id="SignalP"/>
    </source>
</evidence>
<name>A0A067SGK4_GALM3</name>
<evidence type="ECO:0000256" key="1">
    <source>
        <dbReference type="SAM" id="MobiDB-lite"/>
    </source>
</evidence>
<accession>A0A067SGK4</accession>
<feature type="region of interest" description="Disordered" evidence="1">
    <location>
        <begin position="155"/>
        <end position="279"/>
    </location>
</feature>
<sequence>MLYKAYTFIVLVGLLSRSAWVAAVPVERKPGNVVTVNPGHFVTANGEDDHALNYNGKGMAALGHPAIIKGPAVVHNGQEFYPIIPMSSSGHPPGEGTERHLASLYNKHGAGEFKPGSELALGEGVYVHSKHILPPDSKLPGSLFPGDWKELSNAEAKASAAHTGSTGLQHQAGSSNLGPPPRNSPPRGRSGSRAPSSTRRRDRSRSRSPSRGGSRSTRQRTPSNDRYGGSSHRSSRQGQGRSPTGSNRFHPYRSTGGRRGSPVHRQAHHSVAPRRGNRH</sequence>
<gene>
    <name evidence="3" type="ORF">GALMADRAFT_232278</name>
</gene>
<keyword evidence="2" id="KW-0732">Signal</keyword>
<proteinExistence type="predicted"/>
<feature type="compositionally biased region" description="Basic residues" evidence="1">
    <location>
        <begin position="198"/>
        <end position="208"/>
    </location>
</feature>
<feature type="compositionally biased region" description="Basic residues" evidence="1">
    <location>
        <begin position="261"/>
        <end position="279"/>
    </location>
</feature>
<feature type="compositionally biased region" description="Polar residues" evidence="1">
    <location>
        <begin position="162"/>
        <end position="172"/>
    </location>
</feature>
<feature type="compositionally biased region" description="Low complexity" evidence="1">
    <location>
        <begin position="185"/>
        <end position="197"/>
    </location>
</feature>
<evidence type="ECO:0000313" key="3">
    <source>
        <dbReference type="EMBL" id="KDR66869.1"/>
    </source>
</evidence>
<dbReference type="AlphaFoldDB" id="A0A067SGK4"/>
<feature type="chain" id="PRO_5001645740" evidence="2">
    <location>
        <begin position="24"/>
        <end position="279"/>
    </location>
</feature>
<organism evidence="3 4">
    <name type="scientific">Galerina marginata (strain CBS 339.88)</name>
    <dbReference type="NCBI Taxonomy" id="685588"/>
    <lineage>
        <taxon>Eukaryota</taxon>
        <taxon>Fungi</taxon>
        <taxon>Dikarya</taxon>
        <taxon>Basidiomycota</taxon>
        <taxon>Agaricomycotina</taxon>
        <taxon>Agaricomycetes</taxon>
        <taxon>Agaricomycetidae</taxon>
        <taxon>Agaricales</taxon>
        <taxon>Agaricineae</taxon>
        <taxon>Strophariaceae</taxon>
        <taxon>Galerina</taxon>
    </lineage>
</organism>
<keyword evidence="4" id="KW-1185">Reference proteome</keyword>
<protein>
    <submittedName>
        <fullName evidence="3">Uncharacterized protein</fullName>
    </submittedName>
</protein>
<feature type="compositionally biased region" description="Low complexity" evidence="1">
    <location>
        <begin position="209"/>
        <end position="246"/>
    </location>
</feature>